<organism evidence="2">
    <name type="scientific">Siphoviridae sp. ct3q24</name>
    <dbReference type="NCBI Taxonomy" id="2827772"/>
    <lineage>
        <taxon>Viruses</taxon>
        <taxon>Duplodnaviria</taxon>
        <taxon>Heunggongvirae</taxon>
        <taxon>Uroviricota</taxon>
        <taxon>Caudoviricetes</taxon>
    </lineage>
</organism>
<sequence>MVGSENTFIQFKGDGHTTVFEYPYDFTNADDLKVLYADADGVLRNVTTSTTIEGNKVKYPRSGDPIPVGGLIIVYRDTAVTQTLDLPDKYPYDNIEKALDHIVYILQEHSREIGKSLRLGFGSSDKEFILNDGQVDFIKDYKKYRDELESLLNDTRNEHAAAESAKGIAESNRELAVNAMQVASEKAQLVTGKVADAETLFNTINTKLADADSKVTGVNQVLATAGTTMQSKLDTVKGIEAHVTTLTNQASTSATQATQMATKASDAIATVSASVNKAKEILDNVSSVNEVVKSKATEAATSAQTATNQAAIAKRYADQAQGVAGGDFATHAEVNAIKGDVANIKTQVGNDLTNRLATIQGSINDKANSTDVYNKATVDQKISQVSTSLSSNVSTLQSSINAKANTADVYNKSAVDAKLQSINLSTVIPVAAGQGGTPTNANGKVVFKTVTSADAPGDGYVLEYGNDSSNKSQLYVGSNPSTGVYIGGWHGGAKFEYDKLATERWARNNLGVDQNTATALQQVAASYDQVNELLKKKDNILIIDSIYRDDDVQIIKYTNGMMEYRVRIRPTVVKSLYKITHSFRIPFVNAKNLYAYSGFMESGRLDLDISPGLEELTTTTITVRSANAGYYCRSIMALVVGYWK</sequence>
<accession>A0A8S5SEI3</accession>
<keyword evidence="1" id="KW-0175">Coiled coil</keyword>
<dbReference type="EMBL" id="BK032580">
    <property type="protein sequence ID" value="DAF49320.1"/>
    <property type="molecule type" value="Genomic_DNA"/>
</dbReference>
<protein>
    <submittedName>
        <fullName evidence="2">Tail fiber protein</fullName>
    </submittedName>
</protein>
<reference evidence="2" key="1">
    <citation type="journal article" date="2021" name="Proc. Natl. Acad. Sci. U.S.A.">
        <title>A Catalog of Tens of Thousands of Viruses from Human Metagenomes Reveals Hidden Associations with Chronic Diseases.</title>
        <authorList>
            <person name="Tisza M.J."/>
            <person name="Buck C.B."/>
        </authorList>
    </citation>
    <scope>NUCLEOTIDE SEQUENCE</scope>
    <source>
        <strain evidence="2">Ct3q24</strain>
    </source>
</reference>
<name>A0A8S5SEI3_9CAUD</name>
<evidence type="ECO:0000256" key="1">
    <source>
        <dbReference type="SAM" id="Coils"/>
    </source>
</evidence>
<evidence type="ECO:0000313" key="2">
    <source>
        <dbReference type="EMBL" id="DAF49320.1"/>
    </source>
</evidence>
<feature type="coiled-coil region" evidence="1">
    <location>
        <begin position="138"/>
        <end position="165"/>
    </location>
</feature>
<proteinExistence type="predicted"/>